<name>A0A481Z1L5_9VIRU</name>
<reference evidence="2" key="1">
    <citation type="journal article" date="2019" name="MBio">
        <title>Virus Genomes from Deep Sea Sediments Expand the Ocean Megavirome and Support Independent Origins of Viral Gigantism.</title>
        <authorList>
            <person name="Backstrom D."/>
            <person name="Yutin N."/>
            <person name="Jorgensen S.L."/>
            <person name="Dharamshi J."/>
            <person name="Homa F."/>
            <person name="Zaremba-Niedwiedzka K."/>
            <person name="Spang A."/>
            <person name="Wolf Y.I."/>
            <person name="Koonin E.V."/>
            <person name="Ettema T.J."/>
        </authorList>
    </citation>
    <scope>NUCLEOTIDE SEQUENCE</scope>
</reference>
<protein>
    <submittedName>
        <fullName evidence="2">Uncharacterized protein</fullName>
    </submittedName>
</protein>
<accession>A0A481Z1L5</accession>
<evidence type="ECO:0000256" key="1">
    <source>
        <dbReference type="SAM" id="Phobius"/>
    </source>
</evidence>
<keyword evidence="1" id="KW-0472">Membrane</keyword>
<sequence>MSKLYRYKESFKKFIKKRSCLLDKENMPNLLIHTIVYNYVMKNDYIFAISLLTIMNNRNKKNNISLQGYFASAGIEFLFVMLHIMNNKSSFIKEYDIDIYNTTINYIILCFNKSIAQNINSIKTNIRNEDIKYKTSDIFAQMLLLCSDKLSYSNIMNEHIFEYNSRGPASDILDWYLNDNEEAIKEFSKIKQINEESMDEYINKKIGSLCEMAFCLGWLMGYGDKKHIKKIKKISHNFVMIYKISNDYVNIEKDILDNNGYTLNYVVNYGLQRSYDIYMDNKQQFMEGVMTLDLDLDLYTDTIKEILNFLDKQINDVIDQTSPDLRSNYSNVQE</sequence>
<evidence type="ECO:0000313" key="2">
    <source>
        <dbReference type="EMBL" id="QBK89120.1"/>
    </source>
</evidence>
<gene>
    <name evidence="2" type="ORF">LCMiAC02_02130</name>
</gene>
<dbReference type="Gene3D" id="1.10.600.10">
    <property type="entry name" value="Farnesyl Diphosphate Synthase"/>
    <property type="match status" value="1"/>
</dbReference>
<dbReference type="SUPFAM" id="SSF48576">
    <property type="entry name" value="Terpenoid synthases"/>
    <property type="match status" value="1"/>
</dbReference>
<organism evidence="2">
    <name type="scientific">Mimivirus LCMiAC02</name>
    <dbReference type="NCBI Taxonomy" id="2506609"/>
    <lineage>
        <taxon>Viruses</taxon>
        <taxon>Varidnaviria</taxon>
        <taxon>Bamfordvirae</taxon>
        <taxon>Nucleocytoviricota</taxon>
        <taxon>Megaviricetes</taxon>
        <taxon>Imitervirales</taxon>
        <taxon>Mimiviridae</taxon>
        <taxon>Klosneuvirinae</taxon>
    </lineage>
</organism>
<keyword evidence="1" id="KW-1133">Transmembrane helix</keyword>
<keyword evidence="1" id="KW-0812">Transmembrane</keyword>
<feature type="transmembrane region" description="Helical" evidence="1">
    <location>
        <begin position="64"/>
        <end position="85"/>
    </location>
</feature>
<proteinExistence type="predicted"/>
<dbReference type="EMBL" id="MK500408">
    <property type="protein sequence ID" value="QBK89120.1"/>
    <property type="molecule type" value="Genomic_DNA"/>
</dbReference>
<dbReference type="InterPro" id="IPR008949">
    <property type="entry name" value="Isoprenoid_synthase_dom_sf"/>
</dbReference>